<accession>A0A369K8I7</accession>
<evidence type="ECO:0008006" key="3">
    <source>
        <dbReference type="Google" id="ProtNLM"/>
    </source>
</evidence>
<evidence type="ECO:0000313" key="1">
    <source>
        <dbReference type="EMBL" id="RDB29882.1"/>
    </source>
</evidence>
<name>A0A369K8I7_HYPMA</name>
<reference evidence="1" key="1">
    <citation type="submission" date="2018-04" db="EMBL/GenBank/DDBJ databases">
        <title>Whole genome sequencing of Hypsizygus marmoreus.</title>
        <authorList>
            <person name="Choi I.-G."/>
            <person name="Min B."/>
            <person name="Kim J.-G."/>
            <person name="Kim S."/>
            <person name="Oh Y.-L."/>
            <person name="Kong W.-S."/>
            <person name="Park H."/>
            <person name="Jeong J."/>
            <person name="Song E.-S."/>
        </authorList>
    </citation>
    <scope>NUCLEOTIDE SEQUENCE [LARGE SCALE GENOMIC DNA]</scope>
    <source>
        <strain evidence="1">51987-8</strain>
    </source>
</reference>
<dbReference type="AlphaFoldDB" id="A0A369K8I7"/>
<gene>
    <name evidence="1" type="ORF">Hypma_014012</name>
</gene>
<dbReference type="InParanoid" id="A0A369K8I7"/>
<protein>
    <recommendedName>
        <fullName evidence="3">F-box domain-containing protein</fullName>
    </recommendedName>
</protein>
<dbReference type="Proteomes" id="UP000076154">
    <property type="component" value="Unassembled WGS sequence"/>
</dbReference>
<proteinExistence type="predicted"/>
<dbReference type="EMBL" id="LUEZ02000009">
    <property type="protein sequence ID" value="RDB29882.1"/>
    <property type="molecule type" value="Genomic_DNA"/>
</dbReference>
<dbReference type="OrthoDB" id="2998779at2759"/>
<evidence type="ECO:0000313" key="2">
    <source>
        <dbReference type="Proteomes" id="UP000076154"/>
    </source>
</evidence>
<comment type="caution">
    <text evidence="1">The sequence shown here is derived from an EMBL/GenBank/DDBJ whole genome shotgun (WGS) entry which is preliminary data.</text>
</comment>
<sequence length="295" mass="33210">MCLTPNAPEPILPPELLRLSEANLIHILFATSADRPTTLSLLLVCKTAHQWLLPVLYHTIAFFSAHQISSFHATHDPLSNPHTQTLFPLIKNLWIGDSGDTNTLSHSSDLQYGSTSWPITIIDRILRRCTHLQSLYIVKLDQNEWHRLEGAIPASLESLAMGPVHGPFHINDLTSKPRLRTFTSCHTYMRDDEVRDVVMYPSMRVFRRIWHAGVDVDVWAGGQEACVAKSGTLVEMRLVVCGRGVDEEAMERIREVTGGDARVKVETSEVDGMELVYAEFLEERRAYIASLTQIA</sequence>
<organism evidence="1 2">
    <name type="scientific">Hypsizygus marmoreus</name>
    <name type="common">White beech mushroom</name>
    <name type="synonym">Agaricus marmoreus</name>
    <dbReference type="NCBI Taxonomy" id="39966"/>
    <lineage>
        <taxon>Eukaryota</taxon>
        <taxon>Fungi</taxon>
        <taxon>Dikarya</taxon>
        <taxon>Basidiomycota</taxon>
        <taxon>Agaricomycotina</taxon>
        <taxon>Agaricomycetes</taxon>
        <taxon>Agaricomycetidae</taxon>
        <taxon>Agaricales</taxon>
        <taxon>Tricholomatineae</taxon>
        <taxon>Lyophyllaceae</taxon>
        <taxon>Hypsizygus</taxon>
    </lineage>
</organism>
<keyword evidence="2" id="KW-1185">Reference proteome</keyword>